<dbReference type="EMBL" id="LR797486">
    <property type="protein sequence ID" value="CAB4219802.1"/>
    <property type="molecule type" value="Genomic_DNA"/>
</dbReference>
<name>A0A6J5SW49_9CAUD</name>
<keyword evidence="2" id="KW-1162">Viral penetration into host cytoplasm</keyword>
<evidence type="ECO:0000256" key="1">
    <source>
        <dbReference type="ARBA" id="ARBA00022950"/>
    </source>
</evidence>
<keyword evidence="2" id="KW-1160">Virus entry into host cell</keyword>
<dbReference type="InterPro" id="IPR006427">
    <property type="entry name" value="Portal_HK97"/>
</dbReference>
<keyword evidence="1" id="KW-0118">Viral capsid assembly</keyword>
<dbReference type="Gene3D" id="3.40.140.120">
    <property type="match status" value="1"/>
</dbReference>
<dbReference type="Gene3D" id="1.20.1270.210">
    <property type="match status" value="1"/>
</dbReference>
<reference evidence="4" key="1">
    <citation type="submission" date="2020-05" db="EMBL/GenBank/DDBJ databases">
        <authorList>
            <person name="Chiriac C."/>
            <person name="Salcher M."/>
            <person name="Ghai R."/>
            <person name="Kavagutti S V."/>
        </authorList>
    </citation>
    <scope>NUCLEOTIDE SEQUENCE</scope>
</reference>
<protein>
    <submittedName>
        <fullName evidence="4">COG4695 Phage-related protein</fullName>
    </submittedName>
</protein>
<organism evidence="4">
    <name type="scientific">uncultured Caudovirales phage</name>
    <dbReference type="NCBI Taxonomy" id="2100421"/>
    <lineage>
        <taxon>Viruses</taxon>
        <taxon>Duplodnaviria</taxon>
        <taxon>Heunggongvirae</taxon>
        <taxon>Uroviricota</taxon>
        <taxon>Caudoviricetes</taxon>
        <taxon>Peduoviridae</taxon>
        <taxon>Maltschvirus</taxon>
        <taxon>Maltschvirus maltsch</taxon>
    </lineage>
</organism>
<keyword evidence="2" id="KW-1171">Viral genome ejection through host cell envelope</keyword>
<sequence>MPIFERLRLKKRQNMPYGNPNSFVDSLGRVSRYYNNVYAGTFVDESTTLSIPGLWRGITLISDTIGALPIHAYRGDTRLEPTPPILERPYPNETRIETLCAMAAALLIHGNYIAILGDIGPNGYPESIYPVSPTRVHVERNDGILTYKINEETYDASQIMHIKNFTLPGQIVGVGIVGAQRQGIGSALAMQEYAAKYFDGGAQPTGILYSDNADLSQDEADMLKAVWMRHYGGTSREPAVLNASTKFQQLSDNAKDSQLVESRQFSLTEIANMLGLPGYYLGAPNSSRTYSNVEQEQLQFLRGITPLITRIESAFTDLLPRGQYAKFNTDALLRSDTLTRYQAHQIALSAGFLTVDEIRQDFENRPPIGEPQTIADDSSLNDITLLDSSNDLGSIV</sequence>
<evidence type="ECO:0000256" key="2">
    <source>
        <dbReference type="ARBA" id="ARBA00023009"/>
    </source>
</evidence>
<dbReference type="Pfam" id="PF04860">
    <property type="entry name" value="Phage_portal"/>
    <property type="match status" value="1"/>
</dbReference>
<keyword evidence="1" id="KW-1188">Viral release from host cell</keyword>
<dbReference type="Gene3D" id="3.30.1120.70">
    <property type="match status" value="1"/>
</dbReference>
<proteinExistence type="predicted"/>
<gene>
    <name evidence="4" type="ORF">UFOVP1639_12</name>
</gene>
<dbReference type="InterPro" id="IPR006944">
    <property type="entry name" value="Phage/GTA_portal"/>
</dbReference>
<evidence type="ECO:0000256" key="3">
    <source>
        <dbReference type="ARBA" id="ARBA00023219"/>
    </source>
</evidence>
<keyword evidence="3" id="KW-0231">Viral genome packaging</keyword>
<accession>A0A6J5SW49</accession>
<dbReference type="NCBIfam" id="TIGR01537">
    <property type="entry name" value="portal_HK97"/>
    <property type="match status" value="1"/>
</dbReference>
<evidence type="ECO:0000313" key="4">
    <source>
        <dbReference type="EMBL" id="CAB4219802.1"/>
    </source>
</evidence>